<keyword evidence="1" id="KW-1133">Transmembrane helix</keyword>
<gene>
    <name evidence="2" type="ORF">CLUMA_CG015932</name>
</gene>
<protein>
    <submittedName>
        <fullName evidence="2">CLUMA_CG015932, isoform A</fullName>
    </submittedName>
</protein>
<evidence type="ECO:0000256" key="1">
    <source>
        <dbReference type="SAM" id="Phobius"/>
    </source>
</evidence>
<evidence type="ECO:0000313" key="3">
    <source>
        <dbReference type="Proteomes" id="UP000183832"/>
    </source>
</evidence>
<accession>A0A1J1IRL3</accession>
<proteinExistence type="predicted"/>
<evidence type="ECO:0000313" key="2">
    <source>
        <dbReference type="EMBL" id="CRL02792.1"/>
    </source>
</evidence>
<sequence length="96" mass="11329">MFVPLFRLHETLFRSGQIVFFIVTIAPLVVRFASYLLQDERNRKRALSCSMKSSRKFRICVGLRKFNQCILVITDSSSRRVVSFWQQKFLTLYACD</sequence>
<reference evidence="2 3" key="1">
    <citation type="submission" date="2015-04" db="EMBL/GenBank/DDBJ databases">
        <authorList>
            <person name="Syromyatnikov M.Y."/>
            <person name="Popov V.N."/>
        </authorList>
    </citation>
    <scope>NUCLEOTIDE SEQUENCE [LARGE SCALE GENOMIC DNA]</scope>
</reference>
<feature type="transmembrane region" description="Helical" evidence="1">
    <location>
        <begin position="18"/>
        <end position="37"/>
    </location>
</feature>
<dbReference type="Proteomes" id="UP000183832">
    <property type="component" value="Unassembled WGS sequence"/>
</dbReference>
<dbReference type="EMBL" id="CVRI01000058">
    <property type="protein sequence ID" value="CRL02792.1"/>
    <property type="molecule type" value="Genomic_DNA"/>
</dbReference>
<dbReference type="AlphaFoldDB" id="A0A1J1IRL3"/>
<organism evidence="2 3">
    <name type="scientific">Clunio marinus</name>
    <dbReference type="NCBI Taxonomy" id="568069"/>
    <lineage>
        <taxon>Eukaryota</taxon>
        <taxon>Metazoa</taxon>
        <taxon>Ecdysozoa</taxon>
        <taxon>Arthropoda</taxon>
        <taxon>Hexapoda</taxon>
        <taxon>Insecta</taxon>
        <taxon>Pterygota</taxon>
        <taxon>Neoptera</taxon>
        <taxon>Endopterygota</taxon>
        <taxon>Diptera</taxon>
        <taxon>Nematocera</taxon>
        <taxon>Chironomoidea</taxon>
        <taxon>Chironomidae</taxon>
        <taxon>Clunio</taxon>
    </lineage>
</organism>
<keyword evidence="1" id="KW-0812">Transmembrane</keyword>
<keyword evidence="1" id="KW-0472">Membrane</keyword>
<name>A0A1J1IRL3_9DIPT</name>
<keyword evidence="3" id="KW-1185">Reference proteome</keyword>